<dbReference type="PROSITE" id="PS01229">
    <property type="entry name" value="COF_2"/>
    <property type="match status" value="1"/>
</dbReference>
<dbReference type="PANTHER" id="PTHR10000">
    <property type="entry name" value="PHOSPHOSERINE PHOSPHATASE"/>
    <property type="match status" value="1"/>
</dbReference>
<dbReference type="PANTHER" id="PTHR10000:SF55">
    <property type="entry name" value="5-AMINO-6-(5-PHOSPHO-D-RIBITYLAMINO)URACIL PHOSPHATASE YCSE"/>
    <property type="match status" value="1"/>
</dbReference>
<keyword evidence="2" id="KW-1185">Reference proteome</keyword>
<protein>
    <recommendedName>
        <fullName evidence="3">COF family hydrolase</fullName>
    </recommendedName>
</protein>
<dbReference type="SFLD" id="SFLDS00003">
    <property type="entry name" value="Haloacid_Dehalogenase"/>
    <property type="match status" value="1"/>
</dbReference>
<dbReference type="GO" id="GO:0005829">
    <property type="term" value="C:cytosol"/>
    <property type="evidence" value="ECO:0007669"/>
    <property type="project" value="TreeGrafter"/>
</dbReference>
<dbReference type="PROSITE" id="PS01228">
    <property type="entry name" value="COF_1"/>
    <property type="match status" value="1"/>
</dbReference>
<dbReference type="AlphaFoldDB" id="A0A0B5AWQ9"/>
<proteinExistence type="predicted"/>
<evidence type="ECO:0000313" key="2">
    <source>
        <dbReference type="Proteomes" id="UP000031449"/>
    </source>
</evidence>
<dbReference type="NCBIfam" id="TIGR01484">
    <property type="entry name" value="HAD-SF-IIB"/>
    <property type="match status" value="1"/>
</dbReference>
<dbReference type="SFLD" id="SFLDG01144">
    <property type="entry name" value="C2.B.4:_PGP_Like"/>
    <property type="match status" value="1"/>
</dbReference>
<sequence length="289" mass="31733">MIKLIASDMDGTLLNGSHEVGQETISAIKEAKDAGIEVIIATGRSYKEAVLPIKQAGLSLPLIVVNGAEIRDTEGKQLYQEGLSAEKAESAAEALEKLDVYFEIYTENGTYTNHKEHGIQLLIDIFLTSNPDTPLPHVKEEAANRYDDGHVHVVDNYHDVFNSSETVYKFLAFSSKPEKLEQAKEALNEMGGLAISSSGKENLEITSVKAQKGIALDWYVKQRGIDPKDVMAIGDNYNDVSMMKLAGWSVAMGNAPKDIQEICRFVTTTNREEGVAKAIRKLTETEAKV</sequence>
<accession>A0A0B5AWQ9</accession>
<dbReference type="InterPro" id="IPR006379">
    <property type="entry name" value="HAD-SF_hydro_IIB"/>
</dbReference>
<dbReference type="KEGG" id="jeo:JMA_31170"/>
<evidence type="ECO:0008006" key="3">
    <source>
        <dbReference type="Google" id="ProtNLM"/>
    </source>
</evidence>
<dbReference type="Proteomes" id="UP000031449">
    <property type="component" value="Chromosome"/>
</dbReference>
<dbReference type="InterPro" id="IPR036412">
    <property type="entry name" value="HAD-like_sf"/>
</dbReference>
<dbReference type="Pfam" id="PF08282">
    <property type="entry name" value="Hydrolase_3"/>
    <property type="match status" value="1"/>
</dbReference>
<dbReference type="NCBIfam" id="TIGR00099">
    <property type="entry name" value="Cof-subfamily"/>
    <property type="match status" value="1"/>
</dbReference>
<dbReference type="Gene3D" id="3.30.1240.10">
    <property type="match status" value="1"/>
</dbReference>
<name>A0A0B5AWQ9_9BACL</name>
<dbReference type="STRING" id="1508404.JMA_31170"/>
<dbReference type="BioCyc" id="JESP1508404:G14D9-12398-MONOMER"/>
<dbReference type="EMBL" id="CP009416">
    <property type="protein sequence ID" value="AJD92434.1"/>
    <property type="molecule type" value="Genomic_DNA"/>
</dbReference>
<dbReference type="HOGENOM" id="CLU_044146_1_3_9"/>
<reference evidence="1 2" key="1">
    <citation type="submission" date="2014-08" db="EMBL/GenBank/DDBJ databases">
        <title>Complete genome of a marine bacteria Jeotgalibacillus malaysiensis.</title>
        <authorList>
            <person name="Yaakop A.S."/>
            <person name="Chan K.-G."/>
            <person name="Goh K.M."/>
        </authorList>
    </citation>
    <scope>NUCLEOTIDE SEQUENCE [LARGE SCALE GENOMIC DNA]</scope>
    <source>
        <strain evidence="1 2">D5</strain>
    </source>
</reference>
<dbReference type="SUPFAM" id="SSF56784">
    <property type="entry name" value="HAD-like"/>
    <property type="match status" value="1"/>
</dbReference>
<dbReference type="GO" id="GO:0000287">
    <property type="term" value="F:magnesium ion binding"/>
    <property type="evidence" value="ECO:0007669"/>
    <property type="project" value="TreeGrafter"/>
</dbReference>
<dbReference type="OrthoDB" id="9810101at2"/>
<gene>
    <name evidence="1" type="ORF">JMA_31170</name>
</gene>
<dbReference type="InterPro" id="IPR000150">
    <property type="entry name" value="Cof"/>
</dbReference>
<dbReference type="SFLD" id="SFLDG01140">
    <property type="entry name" value="C2.B:_Phosphomannomutase_and_P"/>
    <property type="match status" value="1"/>
</dbReference>
<evidence type="ECO:0000313" key="1">
    <source>
        <dbReference type="EMBL" id="AJD92434.1"/>
    </source>
</evidence>
<organism evidence="1 2">
    <name type="scientific">Jeotgalibacillus malaysiensis</name>
    <dbReference type="NCBI Taxonomy" id="1508404"/>
    <lineage>
        <taxon>Bacteria</taxon>
        <taxon>Bacillati</taxon>
        <taxon>Bacillota</taxon>
        <taxon>Bacilli</taxon>
        <taxon>Bacillales</taxon>
        <taxon>Caryophanaceae</taxon>
        <taxon>Jeotgalibacillus</taxon>
    </lineage>
</organism>
<dbReference type="Gene3D" id="3.40.50.1000">
    <property type="entry name" value="HAD superfamily/HAD-like"/>
    <property type="match status" value="1"/>
</dbReference>
<dbReference type="InterPro" id="IPR023214">
    <property type="entry name" value="HAD_sf"/>
</dbReference>
<dbReference type="GO" id="GO:0016791">
    <property type="term" value="F:phosphatase activity"/>
    <property type="evidence" value="ECO:0007669"/>
    <property type="project" value="UniProtKB-ARBA"/>
</dbReference>
<dbReference type="CDD" id="cd07516">
    <property type="entry name" value="HAD_Pase"/>
    <property type="match status" value="1"/>
</dbReference>